<reference evidence="2 3" key="1">
    <citation type="journal article" date="2015" name="Stand. Genomic Sci.">
        <title>Genomic Encyclopedia of Bacterial and Archaeal Type Strains, Phase III: the genomes of soil and plant-associated and newly described type strains.</title>
        <authorList>
            <person name="Whitman W.B."/>
            <person name="Woyke T."/>
            <person name="Klenk H.P."/>
            <person name="Zhou Y."/>
            <person name="Lilburn T.G."/>
            <person name="Beck B.J."/>
            <person name="De Vos P."/>
            <person name="Vandamme P."/>
            <person name="Eisen J.A."/>
            <person name="Garrity G."/>
            <person name="Hugenholtz P."/>
            <person name="Kyrpides N.C."/>
        </authorList>
    </citation>
    <scope>NUCLEOTIDE SEQUENCE [LARGE SCALE GENOMIC DNA]</scope>
    <source>
        <strain evidence="2 3">VKM Ac-2538</strain>
    </source>
</reference>
<name>A0ABY2BFE9_9ACTN</name>
<gene>
    <name evidence="2" type="ORF">EV644_11148</name>
</gene>
<dbReference type="Proteomes" id="UP000295818">
    <property type="component" value="Unassembled WGS sequence"/>
</dbReference>
<feature type="region of interest" description="Disordered" evidence="1">
    <location>
        <begin position="1"/>
        <end position="26"/>
    </location>
</feature>
<evidence type="ECO:0000313" key="2">
    <source>
        <dbReference type="EMBL" id="TCO18810.1"/>
    </source>
</evidence>
<dbReference type="EMBL" id="SLWM01000011">
    <property type="protein sequence ID" value="TCO18810.1"/>
    <property type="molecule type" value="Genomic_DNA"/>
</dbReference>
<protein>
    <submittedName>
        <fullName evidence="2">Uncharacterized protein</fullName>
    </submittedName>
</protein>
<evidence type="ECO:0000313" key="3">
    <source>
        <dbReference type="Proteomes" id="UP000295818"/>
    </source>
</evidence>
<evidence type="ECO:0000256" key="1">
    <source>
        <dbReference type="SAM" id="MobiDB-lite"/>
    </source>
</evidence>
<organism evidence="2 3">
    <name type="scientific">Kribbella orskensis</name>
    <dbReference type="NCBI Taxonomy" id="2512216"/>
    <lineage>
        <taxon>Bacteria</taxon>
        <taxon>Bacillati</taxon>
        <taxon>Actinomycetota</taxon>
        <taxon>Actinomycetes</taxon>
        <taxon>Propionibacteriales</taxon>
        <taxon>Kribbellaceae</taxon>
        <taxon>Kribbella</taxon>
    </lineage>
</organism>
<keyword evidence="3" id="KW-1185">Reference proteome</keyword>
<comment type="caution">
    <text evidence="2">The sequence shown here is derived from an EMBL/GenBank/DDBJ whole genome shotgun (WGS) entry which is preliminary data.</text>
</comment>
<proteinExistence type="predicted"/>
<accession>A0ABY2BFE9</accession>
<sequence length="153" mass="15901">MPGEPPALMPGGTTRTHAPANPALMSGNDPLGAGAYQLIAGLDTPGGRQASDGSSGRFGIVCRLSRPAFTTLTYVSRDDLAEVAELLAGMLGVAFQARSSDSPGGDFLLAGDWREAYAEEVYVQPNDDLGTAAEPEYAALPTLVSIECTRRAD</sequence>